<evidence type="ECO:0000256" key="6">
    <source>
        <dbReference type="SAM" id="Phobius"/>
    </source>
</evidence>
<comment type="caution">
    <text evidence="7">The sequence shown here is derived from an EMBL/GenBank/DDBJ whole genome shotgun (WGS) entry which is preliminary data.</text>
</comment>
<feature type="transmembrane region" description="Helical" evidence="6">
    <location>
        <begin position="12"/>
        <end position="32"/>
    </location>
</feature>
<keyword evidence="3 6" id="KW-0812">Transmembrane</keyword>
<feature type="transmembrane region" description="Helical" evidence="6">
    <location>
        <begin position="275"/>
        <end position="306"/>
    </location>
</feature>
<dbReference type="GO" id="GO:0022857">
    <property type="term" value="F:transmembrane transporter activity"/>
    <property type="evidence" value="ECO:0007669"/>
    <property type="project" value="InterPro"/>
</dbReference>
<feature type="transmembrane region" description="Helical" evidence="6">
    <location>
        <begin position="109"/>
        <end position="133"/>
    </location>
</feature>
<dbReference type="Proteomes" id="UP000294480">
    <property type="component" value="Unassembled WGS sequence"/>
</dbReference>
<dbReference type="RefSeq" id="WP_133618922.1">
    <property type="nucleotide sequence ID" value="NZ_SNZE01000002.1"/>
</dbReference>
<gene>
    <name evidence="7" type="ORF">DFR44_10234</name>
</gene>
<evidence type="ECO:0000313" key="7">
    <source>
        <dbReference type="EMBL" id="TDR32738.1"/>
    </source>
</evidence>
<sequence>MSRDLTRKSTSQLLMDNAIILVMLVLLIGFVIKDPAFLSLTNVSNILSQASTNIIIALGVAGLIVTQGTDLSAGRQVGLAAVISASLLQSPENVSRMYQSLPPVLSSQFIIVALIIACIVCGFLGFLNGVVVAHLKVTPFIATLGSMTIVYGLSSMYVDREPNGAQPIGGFIPSFTEFAQGGIDLGGFRLPYLLVYAVLTTIVMWIVWNKTRFGKNMFAVGGNPEAAIVSGVNIKKTLIGVYTLAGVLYGFAGTLEAARIGTATNNTGNMYELDAIAACVVGGVSFTGGIGKIGGVIIGVLMFQIISYGLNFSSVSPYWQYIIKGLIIIAAVAIDTRKYLKKN</sequence>
<proteinExistence type="predicted"/>
<evidence type="ECO:0000313" key="8">
    <source>
        <dbReference type="Proteomes" id="UP000294480"/>
    </source>
</evidence>
<dbReference type="OrthoDB" id="9799990at2"/>
<keyword evidence="4 6" id="KW-1133">Transmembrane helix</keyword>
<dbReference type="AlphaFoldDB" id="A0A4R6YB05"/>
<keyword evidence="8" id="KW-1185">Reference proteome</keyword>
<dbReference type="EMBL" id="SNZE01000002">
    <property type="protein sequence ID" value="TDR32738.1"/>
    <property type="molecule type" value="Genomic_DNA"/>
</dbReference>
<name>A0A4R6YB05_9BURK</name>
<dbReference type="CDD" id="cd06579">
    <property type="entry name" value="TM_PBP1_transp_AraH_like"/>
    <property type="match status" value="1"/>
</dbReference>
<evidence type="ECO:0000256" key="5">
    <source>
        <dbReference type="ARBA" id="ARBA00023136"/>
    </source>
</evidence>
<evidence type="ECO:0000256" key="2">
    <source>
        <dbReference type="ARBA" id="ARBA00022475"/>
    </source>
</evidence>
<protein>
    <submittedName>
        <fullName evidence="7">Methyl-galactoside transport system permease protein</fullName>
    </submittedName>
</protein>
<dbReference type="NCBIfam" id="NF007014">
    <property type="entry name" value="PRK09478.1"/>
    <property type="match status" value="1"/>
</dbReference>
<evidence type="ECO:0000256" key="3">
    <source>
        <dbReference type="ARBA" id="ARBA00022692"/>
    </source>
</evidence>
<reference evidence="7 8" key="1">
    <citation type="submission" date="2019-03" db="EMBL/GenBank/DDBJ databases">
        <title>Genomic Encyclopedia of Type Strains, Phase IV (KMG-IV): sequencing the most valuable type-strain genomes for metagenomic binning, comparative biology and taxonomic classification.</title>
        <authorList>
            <person name="Goeker M."/>
        </authorList>
    </citation>
    <scope>NUCLEOTIDE SEQUENCE [LARGE SCALE GENOMIC DNA]</scope>
    <source>
        <strain evidence="7 8">DSM 102852</strain>
    </source>
</reference>
<dbReference type="GO" id="GO:0005886">
    <property type="term" value="C:plasma membrane"/>
    <property type="evidence" value="ECO:0007669"/>
    <property type="project" value="UniProtKB-SubCell"/>
</dbReference>
<evidence type="ECO:0000256" key="4">
    <source>
        <dbReference type="ARBA" id="ARBA00022989"/>
    </source>
</evidence>
<keyword evidence="5 6" id="KW-0472">Membrane</keyword>
<organism evidence="7 8">
    <name type="scientific">Hydromonas duriensis</name>
    <dbReference type="NCBI Taxonomy" id="1527608"/>
    <lineage>
        <taxon>Bacteria</taxon>
        <taxon>Pseudomonadati</taxon>
        <taxon>Pseudomonadota</taxon>
        <taxon>Betaproteobacteria</taxon>
        <taxon>Burkholderiales</taxon>
        <taxon>Burkholderiaceae</taxon>
        <taxon>Hydromonas</taxon>
    </lineage>
</organism>
<dbReference type="Pfam" id="PF02653">
    <property type="entry name" value="BPD_transp_2"/>
    <property type="match status" value="1"/>
</dbReference>
<feature type="transmembrane region" description="Helical" evidence="6">
    <location>
        <begin position="140"/>
        <end position="158"/>
    </location>
</feature>
<feature type="transmembrane region" description="Helical" evidence="6">
    <location>
        <begin position="318"/>
        <end position="334"/>
    </location>
</feature>
<feature type="transmembrane region" description="Helical" evidence="6">
    <location>
        <begin position="190"/>
        <end position="208"/>
    </location>
</feature>
<comment type="subcellular location">
    <subcellularLocation>
        <location evidence="1">Cell membrane</location>
        <topology evidence="1">Multi-pass membrane protein</topology>
    </subcellularLocation>
</comment>
<dbReference type="PANTHER" id="PTHR32196:SF18">
    <property type="entry name" value="GALACTOSE_METHYL GALACTOSIDE IMPORT PERMEASE PROTEIN MGLC"/>
    <property type="match status" value="1"/>
</dbReference>
<keyword evidence="2" id="KW-1003">Cell membrane</keyword>
<dbReference type="InterPro" id="IPR001851">
    <property type="entry name" value="ABC_transp_permease"/>
</dbReference>
<feature type="transmembrane region" description="Helical" evidence="6">
    <location>
        <begin position="44"/>
        <end position="65"/>
    </location>
</feature>
<accession>A0A4R6YB05</accession>
<dbReference type="PANTHER" id="PTHR32196">
    <property type="entry name" value="ABC TRANSPORTER PERMEASE PROTEIN YPHD-RELATED-RELATED"/>
    <property type="match status" value="1"/>
</dbReference>
<evidence type="ECO:0000256" key="1">
    <source>
        <dbReference type="ARBA" id="ARBA00004651"/>
    </source>
</evidence>